<keyword evidence="5" id="KW-1185">Reference proteome</keyword>
<accession>A0ABD1KLA0</accession>
<dbReference type="AlphaFoldDB" id="A0ABD1KLA0"/>
<dbReference type="InterPro" id="IPR029055">
    <property type="entry name" value="Ntn_hydrolases_N"/>
</dbReference>
<dbReference type="FunFam" id="1.10.246.130:FF:000001">
    <property type="entry name" value="Gamma-glutamyltransferase 5 isoform 1"/>
    <property type="match status" value="1"/>
</dbReference>
<evidence type="ECO:0000256" key="3">
    <source>
        <dbReference type="PIRSR" id="PIRSR600101-2"/>
    </source>
</evidence>
<reference evidence="4 5" key="1">
    <citation type="submission" date="2024-09" db="EMBL/GenBank/DDBJ databases">
        <title>A chromosome-level genome assembly of Gray's grenadier anchovy, Coilia grayii.</title>
        <authorList>
            <person name="Fu Z."/>
        </authorList>
    </citation>
    <scope>NUCLEOTIDE SEQUENCE [LARGE SCALE GENOMIC DNA]</scope>
    <source>
        <strain evidence="4">G4</strain>
        <tissue evidence="4">Muscle</tissue>
    </source>
</reference>
<feature type="active site" description="Nucleophile" evidence="2">
    <location>
        <position position="323"/>
    </location>
</feature>
<dbReference type="PRINTS" id="PR01210">
    <property type="entry name" value="GGTRANSPTASE"/>
</dbReference>
<feature type="binding site" evidence="3">
    <location>
        <begin position="381"/>
        <end position="382"/>
    </location>
    <ligand>
        <name>L-glutamate</name>
        <dbReference type="ChEBI" id="CHEBI:29985"/>
    </ligand>
</feature>
<sequence length="498" mass="54351">MLKKGGSAVDAAIAALICTSLVNPQSMGLGGGSIFTIMDKAGNVTVISSRETVPKSSKADLPKTCARALIQHGPQWIGVPGELRGYHEAHRRYGKLSWAELFQPSIRLAREGFPFPPYLATFLRHPMMEPVIIKSPLCELFCHKDKTLLKAGETLRYPKLADTMETIAQEGANTFYTGTIAKKLIEDISKMGASLSLEDLKSFKVRETDALAVPMGEYTMYIPPPPAGGAILSFILNIMRGFHLSPASLSGDKAILTYQRLIEAFRFANGQRRSVRDPEFSDIDVSHLEREDFAATIRSRISSNRTHDMSYYNVKPSSDRLGTTHVSVIAEDGTAVSVTSTINQMFGSGIYSSQTGIILNNELADFCGREDNISAGEQPPSSMAPVILRSESLDKTLVIGGSGGNLITPAMAMSIMNHLWLGKGLKEAIALPIVFVDGQNNVSFEDKFNKTVKEALLKYGHQDGNWKFFLNVVNAVTKEKGCIEAVSDHRKHGDASGY</sequence>
<feature type="binding site" evidence="3">
    <location>
        <position position="365"/>
    </location>
    <ligand>
        <name>L-glutamate</name>
        <dbReference type="ChEBI" id="CHEBI:29985"/>
    </ligand>
</feature>
<feature type="binding site" evidence="3">
    <location>
        <begin position="341"/>
        <end position="343"/>
    </location>
    <ligand>
        <name>L-glutamate</name>
        <dbReference type="ChEBI" id="CHEBI:29985"/>
    </ligand>
</feature>
<dbReference type="EMBL" id="JBHFQA010000004">
    <property type="protein sequence ID" value="KAL2099969.1"/>
    <property type="molecule type" value="Genomic_DNA"/>
</dbReference>
<dbReference type="Gene3D" id="1.10.246.130">
    <property type="match status" value="1"/>
</dbReference>
<dbReference type="PANTHER" id="PTHR45027:SF2">
    <property type="entry name" value="GAMMA-GLUTAMYLTRANSFERASE 5"/>
    <property type="match status" value="1"/>
</dbReference>
<protein>
    <submittedName>
        <fullName evidence="4">Uncharacterized protein</fullName>
    </submittedName>
</protein>
<comment type="caution">
    <text evidence="4">The sequence shown here is derived from an EMBL/GenBank/DDBJ whole genome shotgun (WGS) entry which is preliminary data.</text>
</comment>
<dbReference type="FunFam" id="3.60.20.40:FF:000011">
    <property type="entry name" value="Gamma-glutamyltransferase 5a"/>
    <property type="match status" value="1"/>
</dbReference>
<dbReference type="Proteomes" id="UP001591681">
    <property type="component" value="Unassembled WGS sequence"/>
</dbReference>
<gene>
    <name evidence="4" type="ORF">ACEWY4_004363</name>
</gene>
<dbReference type="SUPFAM" id="SSF56235">
    <property type="entry name" value="N-terminal nucleophile aminohydrolases (Ntn hydrolases)"/>
    <property type="match status" value="1"/>
</dbReference>
<evidence type="ECO:0000256" key="2">
    <source>
        <dbReference type="PIRSR" id="PIRSR600101-1"/>
    </source>
</evidence>
<feature type="binding site" evidence="3">
    <location>
        <position position="404"/>
    </location>
    <ligand>
        <name>L-glutamate</name>
        <dbReference type="ChEBI" id="CHEBI:29985"/>
    </ligand>
</feature>
<comment type="similarity">
    <text evidence="1">Belongs to the gamma-glutamyltransferase family.</text>
</comment>
<dbReference type="InterPro" id="IPR043137">
    <property type="entry name" value="GGT_ssub_C"/>
</dbReference>
<dbReference type="Pfam" id="PF01019">
    <property type="entry name" value="G_glu_transpept"/>
    <property type="match status" value="1"/>
</dbReference>
<dbReference type="PANTHER" id="PTHR45027">
    <property type="entry name" value="PUTATIVE GLUTATHIONE HYDROLASE LIGHT CHAIN"/>
    <property type="match status" value="1"/>
</dbReference>
<dbReference type="InterPro" id="IPR043138">
    <property type="entry name" value="GGT_lsub"/>
</dbReference>
<organism evidence="4 5">
    <name type="scientific">Coilia grayii</name>
    <name type="common">Gray's grenadier anchovy</name>
    <dbReference type="NCBI Taxonomy" id="363190"/>
    <lineage>
        <taxon>Eukaryota</taxon>
        <taxon>Metazoa</taxon>
        <taxon>Chordata</taxon>
        <taxon>Craniata</taxon>
        <taxon>Vertebrata</taxon>
        <taxon>Euteleostomi</taxon>
        <taxon>Actinopterygii</taxon>
        <taxon>Neopterygii</taxon>
        <taxon>Teleostei</taxon>
        <taxon>Clupei</taxon>
        <taxon>Clupeiformes</taxon>
        <taxon>Clupeoidei</taxon>
        <taxon>Engraulidae</taxon>
        <taxon>Coilinae</taxon>
        <taxon>Coilia</taxon>
    </lineage>
</organism>
<feature type="binding site" evidence="3">
    <location>
        <position position="50"/>
    </location>
    <ligand>
        <name>L-glutamate</name>
        <dbReference type="ChEBI" id="CHEBI:29985"/>
    </ligand>
</feature>
<dbReference type="InterPro" id="IPR000101">
    <property type="entry name" value="GGT_peptidase"/>
</dbReference>
<evidence type="ECO:0000313" key="4">
    <source>
        <dbReference type="EMBL" id="KAL2099969.1"/>
    </source>
</evidence>
<name>A0ABD1KLA0_9TELE</name>
<proteinExistence type="inferred from homology"/>
<evidence type="ECO:0000256" key="1">
    <source>
        <dbReference type="ARBA" id="ARBA00009381"/>
    </source>
</evidence>
<dbReference type="Gene3D" id="3.60.20.40">
    <property type="match status" value="1"/>
</dbReference>
<evidence type="ECO:0000313" key="5">
    <source>
        <dbReference type="Proteomes" id="UP001591681"/>
    </source>
</evidence>